<sequence length="214" mass="23560">MARDSVVDLRERVVMAAIHGEEEDGKVEGKLLPRRFWCDGDVEGKGQTDWHARISSTFGSALELSRSPRPKPGKHRINPSDSFVSSRLLAALQRHVLLGTVAAALGRRPSRAVSSSTARWWRPSSVMSSLAQWRRRSDGGPLGRSHPPWHIGGPSSVVLSSLAQWRQRSSSGPPGPSRLVMVAAVLRRWPSSSVYSIHRPILKLLCTSIVQLLL</sequence>
<protein>
    <submittedName>
        <fullName evidence="1">Uncharacterized protein</fullName>
    </submittedName>
</protein>
<dbReference type="EMBL" id="AP005817">
    <property type="protein sequence ID" value="BAD03868.1"/>
    <property type="molecule type" value="Genomic_DNA"/>
</dbReference>
<evidence type="ECO:0000313" key="1">
    <source>
        <dbReference type="EMBL" id="BAD03868.1"/>
    </source>
</evidence>
<gene>
    <name evidence="1" type="primary">OJ1118_F01.16</name>
</gene>
<reference evidence="2" key="2">
    <citation type="journal article" date="2008" name="Nucleic Acids Res.">
        <title>The rice annotation project database (RAP-DB): 2008 update.</title>
        <authorList>
            <consortium name="The rice annotation project (RAP)"/>
        </authorList>
    </citation>
    <scope>GENOME REANNOTATION</scope>
    <source>
        <strain evidence="2">cv. Nipponbare</strain>
    </source>
</reference>
<evidence type="ECO:0000313" key="2">
    <source>
        <dbReference type="Proteomes" id="UP000000763"/>
    </source>
</evidence>
<reference evidence="2" key="1">
    <citation type="journal article" date="2005" name="Nature">
        <title>The map-based sequence of the rice genome.</title>
        <authorList>
            <consortium name="International rice genome sequencing project (IRGSP)"/>
            <person name="Matsumoto T."/>
            <person name="Wu J."/>
            <person name="Kanamori H."/>
            <person name="Katayose Y."/>
            <person name="Fujisawa M."/>
            <person name="Namiki N."/>
            <person name="Mizuno H."/>
            <person name="Yamamoto K."/>
            <person name="Antonio B.A."/>
            <person name="Baba T."/>
            <person name="Sakata K."/>
            <person name="Nagamura Y."/>
            <person name="Aoki H."/>
            <person name="Arikawa K."/>
            <person name="Arita K."/>
            <person name="Bito T."/>
            <person name="Chiden Y."/>
            <person name="Fujitsuka N."/>
            <person name="Fukunaka R."/>
            <person name="Hamada M."/>
            <person name="Harada C."/>
            <person name="Hayashi A."/>
            <person name="Hijishita S."/>
            <person name="Honda M."/>
            <person name="Hosokawa S."/>
            <person name="Ichikawa Y."/>
            <person name="Idonuma A."/>
            <person name="Iijima M."/>
            <person name="Ikeda M."/>
            <person name="Ikeno M."/>
            <person name="Ito K."/>
            <person name="Ito S."/>
            <person name="Ito T."/>
            <person name="Ito Y."/>
            <person name="Ito Y."/>
            <person name="Iwabuchi A."/>
            <person name="Kamiya K."/>
            <person name="Karasawa W."/>
            <person name="Kurita K."/>
            <person name="Katagiri S."/>
            <person name="Kikuta A."/>
            <person name="Kobayashi H."/>
            <person name="Kobayashi N."/>
            <person name="Machita K."/>
            <person name="Maehara T."/>
            <person name="Masukawa M."/>
            <person name="Mizubayashi T."/>
            <person name="Mukai Y."/>
            <person name="Nagasaki H."/>
            <person name="Nagata Y."/>
            <person name="Naito S."/>
            <person name="Nakashima M."/>
            <person name="Nakama Y."/>
            <person name="Nakamichi Y."/>
            <person name="Nakamura M."/>
            <person name="Meguro A."/>
            <person name="Negishi M."/>
            <person name="Ohta I."/>
            <person name="Ohta T."/>
            <person name="Okamoto M."/>
            <person name="Ono N."/>
            <person name="Saji S."/>
            <person name="Sakaguchi M."/>
            <person name="Sakai K."/>
            <person name="Shibata M."/>
            <person name="Shimokawa T."/>
            <person name="Song J."/>
            <person name="Takazaki Y."/>
            <person name="Terasawa K."/>
            <person name="Tsugane M."/>
            <person name="Tsuji K."/>
            <person name="Ueda S."/>
            <person name="Waki K."/>
            <person name="Yamagata H."/>
            <person name="Yamamoto M."/>
            <person name="Yamamoto S."/>
            <person name="Yamane H."/>
            <person name="Yoshiki S."/>
            <person name="Yoshihara R."/>
            <person name="Yukawa K."/>
            <person name="Zhong H."/>
            <person name="Yano M."/>
            <person name="Yuan Q."/>
            <person name="Ouyang S."/>
            <person name="Liu J."/>
            <person name="Jones K.M."/>
            <person name="Gansberger K."/>
            <person name="Moffat K."/>
            <person name="Hill J."/>
            <person name="Bera J."/>
            <person name="Fadrosh D."/>
            <person name="Jin S."/>
            <person name="Johri S."/>
            <person name="Kim M."/>
            <person name="Overton L."/>
            <person name="Reardon M."/>
            <person name="Tsitrin T."/>
            <person name="Vuong H."/>
            <person name="Weaver B."/>
            <person name="Ciecko A."/>
            <person name="Tallon L."/>
            <person name="Jackson J."/>
            <person name="Pai G."/>
            <person name="Aken S.V."/>
            <person name="Utterback T."/>
            <person name="Reidmuller S."/>
            <person name="Feldblyum T."/>
            <person name="Hsiao J."/>
            <person name="Zismann V."/>
            <person name="Iobst S."/>
            <person name="de Vazeille A.R."/>
            <person name="Buell C.R."/>
            <person name="Ying K."/>
            <person name="Li Y."/>
            <person name="Lu T."/>
            <person name="Huang Y."/>
            <person name="Zhao Q."/>
            <person name="Feng Q."/>
            <person name="Zhang L."/>
            <person name="Zhu J."/>
            <person name="Weng Q."/>
            <person name="Mu J."/>
            <person name="Lu Y."/>
            <person name="Fan D."/>
            <person name="Liu Y."/>
            <person name="Guan J."/>
            <person name="Zhang Y."/>
            <person name="Yu S."/>
            <person name="Liu X."/>
            <person name="Zhang Y."/>
            <person name="Hong G."/>
            <person name="Han B."/>
            <person name="Choisne N."/>
            <person name="Demange N."/>
            <person name="Orjeda G."/>
            <person name="Samain S."/>
            <person name="Cattolico L."/>
            <person name="Pelletier E."/>
            <person name="Couloux A."/>
            <person name="Segurens B."/>
            <person name="Wincker P."/>
            <person name="D'Hont A."/>
            <person name="Scarpelli C."/>
            <person name="Weissenbach J."/>
            <person name="Salanoubat M."/>
            <person name="Quetier F."/>
            <person name="Yu Y."/>
            <person name="Kim H.R."/>
            <person name="Rambo T."/>
            <person name="Currie J."/>
            <person name="Collura K."/>
            <person name="Luo M."/>
            <person name="Yang T."/>
            <person name="Ammiraju J.S.S."/>
            <person name="Engler F."/>
            <person name="Soderlund C."/>
            <person name="Wing R.A."/>
            <person name="Palmer L.E."/>
            <person name="de la Bastide M."/>
            <person name="Spiegel L."/>
            <person name="Nascimento L."/>
            <person name="Zutavern T."/>
            <person name="O'Shaughnessy A."/>
            <person name="Dike S."/>
            <person name="Dedhia N."/>
            <person name="Preston R."/>
            <person name="Balija V."/>
            <person name="McCombie W.R."/>
            <person name="Chow T."/>
            <person name="Chen H."/>
            <person name="Chung M."/>
            <person name="Chen C."/>
            <person name="Shaw J."/>
            <person name="Wu H."/>
            <person name="Hsiao K."/>
            <person name="Chao Y."/>
            <person name="Chu M."/>
            <person name="Cheng C."/>
            <person name="Hour A."/>
            <person name="Lee P."/>
            <person name="Lin S."/>
            <person name="Lin Y."/>
            <person name="Liou J."/>
            <person name="Liu S."/>
            <person name="Hsing Y."/>
            <person name="Raghuvanshi S."/>
            <person name="Mohanty A."/>
            <person name="Bharti A.K."/>
            <person name="Gaur A."/>
            <person name="Gupta V."/>
            <person name="Kumar D."/>
            <person name="Ravi V."/>
            <person name="Vij S."/>
            <person name="Kapur A."/>
            <person name="Khurana P."/>
            <person name="Khurana P."/>
            <person name="Khurana J.P."/>
            <person name="Tyagi A.K."/>
            <person name="Gaikwad K."/>
            <person name="Singh A."/>
            <person name="Dalal V."/>
            <person name="Srivastava S."/>
            <person name="Dixit A."/>
            <person name="Pal A.K."/>
            <person name="Ghazi I.A."/>
            <person name="Yadav M."/>
            <person name="Pandit A."/>
            <person name="Bhargava A."/>
            <person name="Sureshbabu K."/>
            <person name="Batra K."/>
            <person name="Sharma T.R."/>
            <person name="Mohapatra T."/>
            <person name="Singh N.K."/>
            <person name="Messing J."/>
            <person name="Nelson A.B."/>
            <person name="Fuks G."/>
            <person name="Kavchok S."/>
            <person name="Keizer G."/>
            <person name="Linton E."/>
            <person name="Llaca V."/>
            <person name="Song R."/>
            <person name="Tanyolac B."/>
            <person name="Young S."/>
            <person name="Ho-Il K."/>
            <person name="Hahn J.H."/>
            <person name="Sangsakoo G."/>
            <person name="Vanavichit A."/>
            <person name="de Mattos Luiz.A.T."/>
            <person name="Zimmer P.D."/>
            <person name="Malone G."/>
            <person name="Dellagostin O."/>
            <person name="de Oliveira A.C."/>
            <person name="Bevan M."/>
            <person name="Bancroft I."/>
            <person name="Minx P."/>
            <person name="Cordum H."/>
            <person name="Wilson R."/>
            <person name="Cheng Z."/>
            <person name="Jin W."/>
            <person name="Jiang J."/>
            <person name="Leong S.A."/>
            <person name="Iwama H."/>
            <person name="Gojobori T."/>
            <person name="Itoh T."/>
            <person name="Niimura Y."/>
            <person name="Fujii Y."/>
            <person name="Habara T."/>
            <person name="Sakai H."/>
            <person name="Sato Y."/>
            <person name="Wilson G."/>
            <person name="Kumar K."/>
            <person name="McCouch S."/>
            <person name="Juretic N."/>
            <person name="Hoen D."/>
            <person name="Wright S."/>
            <person name="Bruskiewich R."/>
            <person name="Bureau T."/>
            <person name="Miyao A."/>
            <person name="Hirochika H."/>
            <person name="Nishikawa T."/>
            <person name="Kadowaki K."/>
            <person name="Sugiura M."/>
            <person name="Burr B."/>
            <person name="Sasaki T."/>
        </authorList>
    </citation>
    <scope>NUCLEOTIDE SEQUENCE [LARGE SCALE GENOMIC DNA]</scope>
    <source>
        <strain evidence="2">cv. Nipponbare</strain>
    </source>
</reference>
<name>Q6YVQ9_ORYSJ</name>
<dbReference type="Proteomes" id="UP000000763">
    <property type="component" value="Chromosome 8"/>
</dbReference>
<dbReference type="AlphaFoldDB" id="Q6YVQ9"/>
<accession>Q6YVQ9</accession>
<organism evidence="1 2">
    <name type="scientific">Oryza sativa subsp. japonica</name>
    <name type="common">Rice</name>
    <dbReference type="NCBI Taxonomy" id="39947"/>
    <lineage>
        <taxon>Eukaryota</taxon>
        <taxon>Viridiplantae</taxon>
        <taxon>Streptophyta</taxon>
        <taxon>Embryophyta</taxon>
        <taxon>Tracheophyta</taxon>
        <taxon>Spermatophyta</taxon>
        <taxon>Magnoliopsida</taxon>
        <taxon>Liliopsida</taxon>
        <taxon>Poales</taxon>
        <taxon>Poaceae</taxon>
        <taxon>BOP clade</taxon>
        <taxon>Oryzoideae</taxon>
        <taxon>Oryzeae</taxon>
        <taxon>Oryzinae</taxon>
        <taxon>Oryza</taxon>
        <taxon>Oryza sativa</taxon>
    </lineage>
</organism>
<proteinExistence type="predicted"/>